<dbReference type="Proteomes" id="UP000663419">
    <property type="component" value="Chromosome 1"/>
</dbReference>
<dbReference type="EMBL" id="CP069102">
    <property type="protein sequence ID" value="QSS48703.1"/>
    <property type="molecule type" value="Genomic_DNA"/>
</dbReference>
<dbReference type="VEuPathDB" id="FungiDB:I7I53_08789"/>
<accession>A0A8A1L7S7</accession>
<reference evidence="2" key="1">
    <citation type="submission" date="2021-01" db="EMBL/GenBank/DDBJ databases">
        <title>Chromosome-level genome assembly of a human fungal pathogen reveals clustering of transcriptionally co-regulated genes.</title>
        <authorList>
            <person name="Voorhies M."/>
            <person name="Cohen S."/>
            <person name="Shea T.P."/>
            <person name="Petrus S."/>
            <person name="Munoz J.F."/>
            <person name="Poplawski S."/>
            <person name="Goldman W.E."/>
            <person name="Michael T."/>
            <person name="Cuomo C.A."/>
            <person name="Sil A."/>
            <person name="Beyhan S."/>
        </authorList>
    </citation>
    <scope>NUCLEOTIDE SEQUENCE</scope>
    <source>
        <strain evidence="2">H88</strain>
    </source>
</reference>
<gene>
    <name evidence="2" type="ORF">I7I53_08789</name>
</gene>
<evidence type="ECO:0000313" key="2">
    <source>
        <dbReference type="EMBL" id="QSS48703.1"/>
    </source>
</evidence>
<name>A0A8A1L7S7_AJEC8</name>
<feature type="region of interest" description="Disordered" evidence="1">
    <location>
        <begin position="52"/>
        <end position="85"/>
    </location>
</feature>
<proteinExistence type="predicted"/>
<sequence>MEARTLSQVLQKLSPSAVLDLEDSKQDFHWFFLRGTPEQCWKLIPAQYRPSDNANFSLPQLPPTQASLLDQLSSRSPSIQPALSKEPVLHPTSYLISSNSYHQPAGKCLLPCPNSSSSPPNSEVGINQCNTLSPSKSSPEPQSLPPKKR</sequence>
<evidence type="ECO:0000256" key="1">
    <source>
        <dbReference type="SAM" id="MobiDB-lite"/>
    </source>
</evidence>
<protein>
    <submittedName>
        <fullName evidence="2">Uncharacterized protein</fullName>
    </submittedName>
</protein>
<feature type="compositionally biased region" description="Low complexity" evidence="1">
    <location>
        <begin position="109"/>
        <end position="122"/>
    </location>
</feature>
<dbReference type="AlphaFoldDB" id="A0A8A1L7S7"/>
<feature type="compositionally biased region" description="Polar residues" evidence="1">
    <location>
        <begin position="52"/>
        <end position="81"/>
    </location>
</feature>
<feature type="compositionally biased region" description="Polar residues" evidence="1">
    <location>
        <begin position="124"/>
        <end position="141"/>
    </location>
</feature>
<evidence type="ECO:0000313" key="3">
    <source>
        <dbReference type="Proteomes" id="UP000663419"/>
    </source>
</evidence>
<organism evidence="2 3">
    <name type="scientific">Ajellomyces capsulatus (strain H88)</name>
    <name type="common">Darling's disease fungus</name>
    <name type="synonym">Histoplasma capsulatum</name>
    <dbReference type="NCBI Taxonomy" id="544711"/>
    <lineage>
        <taxon>Eukaryota</taxon>
        <taxon>Fungi</taxon>
        <taxon>Dikarya</taxon>
        <taxon>Ascomycota</taxon>
        <taxon>Pezizomycotina</taxon>
        <taxon>Eurotiomycetes</taxon>
        <taxon>Eurotiomycetidae</taxon>
        <taxon>Onygenales</taxon>
        <taxon>Ajellomycetaceae</taxon>
        <taxon>Histoplasma</taxon>
    </lineage>
</organism>
<feature type="region of interest" description="Disordered" evidence="1">
    <location>
        <begin position="109"/>
        <end position="149"/>
    </location>
</feature>